<comment type="caution">
    <text evidence="5">The sequence shown here is derived from an EMBL/GenBank/DDBJ whole genome shotgun (WGS) entry which is preliminary data.</text>
</comment>
<dbReference type="SUPFAM" id="SSF111331">
    <property type="entry name" value="NAD kinase/diacylglycerol kinase-like"/>
    <property type="match status" value="1"/>
</dbReference>
<reference evidence="5" key="1">
    <citation type="journal article" date="2021" name="PeerJ">
        <title>Extensive microbial diversity within the chicken gut microbiome revealed by metagenomics and culture.</title>
        <authorList>
            <person name="Gilroy R."/>
            <person name="Ravi A."/>
            <person name="Getino M."/>
            <person name="Pursley I."/>
            <person name="Horton D.L."/>
            <person name="Alikhan N.F."/>
            <person name="Baker D."/>
            <person name="Gharbi K."/>
            <person name="Hall N."/>
            <person name="Watson M."/>
            <person name="Adriaenssens E.M."/>
            <person name="Foster-Nyarko E."/>
            <person name="Jarju S."/>
            <person name="Secka A."/>
            <person name="Antonio M."/>
            <person name="Oren A."/>
            <person name="Chaudhuri R.R."/>
            <person name="La Ragione R."/>
            <person name="Hildebrand F."/>
            <person name="Pallen M.J."/>
        </authorList>
    </citation>
    <scope>NUCLEOTIDE SEQUENCE</scope>
    <source>
        <strain evidence="5">ChiW7-2402</strain>
    </source>
</reference>
<dbReference type="EMBL" id="DXBB01000050">
    <property type="protein sequence ID" value="HIZ72565.1"/>
    <property type="molecule type" value="Genomic_DNA"/>
</dbReference>
<keyword evidence="5" id="KW-0808">Transferase</keyword>
<name>A0A9D2G5L7_9FIRM</name>
<evidence type="ECO:0000259" key="4">
    <source>
        <dbReference type="PROSITE" id="PS50146"/>
    </source>
</evidence>
<evidence type="ECO:0000256" key="2">
    <source>
        <dbReference type="ARBA" id="ARBA00005983"/>
    </source>
</evidence>
<dbReference type="InterPro" id="IPR050187">
    <property type="entry name" value="Lipid_Phosphate_FormReg"/>
</dbReference>
<dbReference type="GO" id="GO:0016301">
    <property type="term" value="F:kinase activity"/>
    <property type="evidence" value="ECO:0007669"/>
    <property type="project" value="UniProtKB-KW"/>
</dbReference>
<dbReference type="InterPro" id="IPR001206">
    <property type="entry name" value="Diacylglycerol_kinase_cat_dom"/>
</dbReference>
<sequence>MLDLIIKPQNKKGQMTLKKVRQRLDGENIPYEVHFTEGKGDAQRIARELTEQGRCDLVVIGGDGSLNDVLTGMCDPSLCRLGLIPAGTGNDFPSARASLRAKRRSISS</sequence>
<organism evidence="5 6">
    <name type="scientific">Candidatus Gallimonas intestinavium</name>
    <dbReference type="NCBI Taxonomy" id="2838603"/>
    <lineage>
        <taxon>Bacteria</taxon>
        <taxon>Bacillati</taxon>
        <taxon>Bacillota</taxon>
        <taxon>Clostridia</taxon>
        <taxon>Candidatus Gallimonas</taxon>
    </lineage>
</organism>
<protein>
    <submittedName>
        <fullName evidence="5">Acylglycerol kinase family protein</fullName>
    </submittedName>
</protein>
<dbReference type="PANTHER" id="PTHR12358:SF54">
    <property type="entry name" value="SPHINGOSINE KINASE RELATED PROTEIN"/>
    <property type="match status" value="1"/>
</dbReference>
<dbReference type="AlphaFoldDB" id="A0A9D2G5L7"/>
<dbReference type="Gene3D" id="3.40.50.10330">
    <property type="entry name" value="Probable inorganic polyphosphate/atp-NAD kinase, domain 1"/>
    <property type="match status" value="1"/>
</dbReference>
<evidence type="ECO:0000256" key="3">
    <source>
        <dbReference type="SAM" id="MobiDB-lite"/>
    </source>
</evidence>
<comment type="similarity">
    <text evidence="2">Belongs to the diacylglycerol/lipid kinase family.</text>
</comment>
<reference evidence="5" key="2">
    <citation type="submission" date="2021-04" db="EMBL/GenBank/DDBJ databases">
        <authorList>
            <person name="Gilroy R."/>
        </authorList>
    </citation>
    <scope>NUCLEOTIDE SEQUENCE</scope>
    <source>
        <strain evidence="5">ChiW7-2402</strain>
    </source>
</reference>
<evidence type="ECO:0000313" key="6">
    <source>
        <dbReference type="Proteomes" id="UP000824102"/>
    </source>
</evidence>
<feature type="domain" description="DAGKc" evidence="4">
    <location>
        <begin position="1"/>
        <end position="108"/>
    </location>
</feature>
<dbReference type="InterPro" id="IPR016064">
    <property type="entry name" value="NAD/diacylglycerol_kinase_sf"/>
</dbReference>
<feature type="region of interest" description="Disordered" evidence="3">
    <location>
        <begin position="88"/>
        <end position="108"/>
    </location>
</feature>
<comment type="cofactor">
    <cofactor evidence="1">
        <name>Mg(2+)</name>
        <dbReference type="ChEBI" id="CHEBI:18420"/>
    </cofactor>
</comment>
<evidence type="ECO:0000313" key="5">
    <source>
        <dbReference type="EMBL" id="HIZ72565.1"/>
    </source>
</evidence>
<gene>
    <name evidence="5" type="ORF">H9964_03165</name>
</gene>
<dbReference type="PANTHER" id="PTHR12358">
    <property type="entry name" value="SPHINGOSINE KINASE"/>
    <property type="match status" value="1"/>
</dbReference>
<proteinExistence type="inferred from homology"/>
<evidence type="ECO:0000256" key="1">
    <source>
        <dbReference type="ARBA" id="ARBA00001946"/>
    </source>
</evidence>
<keyword evidence="5" id="KW-0418">Kinase</keyword>
<feature type="compositionally biased region" description="Basic residues" evidence="3">
    <location>
        <begin position="99"/>
        <end position="108"/>
    </location>
</feature>
<accession>A0A9D2G5L7</accession>
<dbReference type="PROSITE" id="PS50146">
    <property type="entry name" value="DAGK"/>
    <property type="match status" value="1"/>
</dbReference>
<dbReference type="Pfam" id="PF00781">
    <property type="entry name" value="DAGK_cat"/>
    <property type="match status" value="1"/>
</dbReference>
<dbReference type="InterPro" id="IPR017438">
    <property type="entry name" value="ATP-NAD_kinase_N"/>
</dbReference>
<dbReference type="Proteomes" id="UP000824102">
    <property type="component" value="Unassembled WGS sequence"/>
</dbReference>